<evidence type="ECO:0000313" key="2">
    <source>
        <dbReference type="EMBL" id="MFF5198997.1"/>
    </source>
</evidence>
<dbReference type="SUPFAM" id="SSF48452">
    <property type="entry name" value="TPR-like"/>
    <property type="match status" value="1"/>
</dbReference>
<reference evidence="2 3" key="1">
    <citation type="submission" date="2024-10" db="EMBL/GenBank/DDBJ databases">
        <title>The Natural Products Discovery Center: Release of the First 8490 Sequenced Strains for Exploring Actinobacteria Biosynthetic Diversity.</title>
        <authorList>
            <person name="Kalkreuter E."/>
            <person name="Kautsar S.A."/>
            <person name="Yang D."/>
            <person name="Bader C.D."/>
            <person name="Teijaro C.N."/>
            <person name="Fluegel L."/>
            <person name="Davis C.M."/>
            <person name="Simpson J.R."/>
            <person name="Lauterbach L."/>
            <person name="Steele A.D."/>
            <person name="Gui C."/>
            <person name="Meng S."/>
            <person name="Li G."/>
            <person name="Viehrig K."/>
            <person name="Ye F."/>
            <person name="Su P."/>
            <person name="Kiefer A.F."/>
            <person name="Nichols A."/>
            <person name="Cepeda A.J."/>
            <person name="Yan W."/>
            <person name="Fan B."/>
            <person name="Jiang Y."/>
            <person name="Adhikari A."/>
            <person name="Zheng C.-J."/>
            <person name="Schuster L."/>
            <person name="Cowan T.M."/>
            <person name="Smanski M.J."/>
            <person name="Chevrette M.G."/>
            <person name="De Carvalho L.P.S."/>
            <person name="Shen B."/>
        </authorList>
    </citation>
    <scope>NUCLEOTIDE SEQUENCE [LARGE SCALE GENOMIC DNA]</scope>
    <source>
        <strain evidence="2 3">NPDC000140</strain>
    </source>
</reference>
<evidence type="ECO:0000313" key="3">
    <source>
        <dbReference type="Proteomes" id="UP001602287"/>
    </source>
</evidence>
<dbReference type="RefSeq" id="WP_358135154.1">
    <property type="nucleotide sequence ID" value="NZ_JBEZDH010000004.1"/>
</dbReference>
<gene>
    <name evidence="2" type="ORF">ACFY3B_05250</name>
</gene>
<keyword evidence="3" id="KW-1185">Reference proteome</keyword>
<comment type="caution">
    <text evidence="2">The sequence shown here is derived from an EMBL/GenBank/DDBJ whole genome shotgun (WGS) entry which is preliminary data.</text>
</comment>
<dbReference type="EMBL" id="JBIAZM010000002">
    <property type="protein sequence ID" value="MFF5198997.1"/>
    <property type="molecule type" value="Genomic_DNA"/>
</dbReference>
<dbReference type="Pfam" id="PF12770">
    <property type="entry name" value="CHAT"/>
    <property type="match status" value="1"/>
</dbReference>
<dbReference type="InterPro" id="IPR011990">
    <property type="entry name" value="TPR-like_helical_dom_sf"/>
</dbReference>
<accession>A0ABW6VQ27</accession>
<feature type="domain" description="CHAT" evidence="1">
    <location>
        <begin position="647"/>
        <end position="934"/>
    </location>
</feature>
<evidence type="ECO:0000259" key="1">
    <source>
        <dbReference type="Pfam" id="PF12770"/>
    </source>
</evidence>
<dbReference type="Proteomes" id="UP001602287">
    <property type="component" value="Unassembled WGS sequence"/>
</dbReference>
<dbReference type="InterPro" id="IPR024983">
    <property type="entry name" value="CHAT_dom"/>
</dbReference>
<name>A0ABW6VQ27_9ACTN</name>
<protein>
    <submittedName>
        <fullName evidence="2">CHAT domain-containing protein</fullName>
    </submittedName>
</protein>
<proteinExistence type="predicted"/>
<organism evidence="2 3">
    <name type="scientific">Micromonospora parva</name>
    <dbReference type="NCBI Taxonomy" id="1464048"/>
    <lineage>
        <taxon>Bacteria</taxon>
        <taxon>Bacillati</taxon>
        <taxon>Actinomycetota</taxon>
        <taxon>Actinomycetes</taxon>
        <taxon>Micromonosporales</taxon>
        <taxon>Micromonosporaceae</taxon>
        <taxon>Micromonospora</taxon>
    </lineage>
</organism>
<sequence length="935" mass="100440">MTRSSLTQRAKALWGEFQESGDPALLDEAVDLLRAVLPDARDSDERVSIMSNLAAVLQAASAITGDIGALQESIALLQEGLADAQRTSPVRNALVINLATGLRARYALTGDIDALLGGIRLLRFEANEHVDAESQATLQNMLGAMLLELYLAGGDLRELDEAVSAARLAVALTPAEEAQLPPRLTTLASALSARCEATQNMADLDTAIATARRALAFTAPWHRQVADLAANLGALLHSRFELTGLRADLDEAIALSSSAASAEHPRAATLRNLGSALLSRSELSGDMRDLDEAVALHDRAVNALPAESTVVGDYLADLGRCRTTRYRITGDPSDIQEAIAAMEEAVRRTPAGHPRVADYLFALAEAWYLRYSREADNTTATMAVDNWKRAASVVGAGTAVRLKAARSWAETAALLGDWTSAAEGYETTTGLLPELLWRGADQADRSSLHDELANVPCDSAACMIEVGRPARALELLEAGRVVLWRWLLGLPTEIDTLGRVAPDLRDLANALAEIRNEVNHTGVPVIHARRSDDTADTVDRRVALAREWDELVERVRSIPGLDDFLRSPRAERLLTASTSGPVVIINASRFRCDALVLRGGSISVVRLPELTHEDAVARLNEFLSVVSELRRPIAVSDSLRTERVLTDLLAWLWHTIATPVLEHLGLLPGVGNAVGPLSHIWWCPTGPLAILPLHAASFVGPDGSSRGLLDHAVSSYTATVSHLAREQSGAAEPATAMDERPLLVSLAATPGMPGLPSASREMEILSRSARQLRPTILTGGDATTTAVRELLTHRSWVHFSCHGAAEVDAPWHSGIQLYDRRLPLRDLAGQEGSARQMVILSSCATSAAGKSIADESLNLVAALQCMGARHVVGALWSVQDESAAVMTDHLYRGVSDSPAEAARLAAQHLRNAVIELRRAYPHVPSTWACFVHYGP</sequence>
<dbReference type="Gene3D" id="1.25.40.10">
    <property type="entry name" value="Tetratricopeptide repeat domain"/>
    <property type="match status" value="1"/>
</dbReference>